<reference evidence="1 2" key="1">
    <citation type="journal article" date="2019" name="Commun. Biol.">
        <title>The bagworm genome reveals a unique fibroin gene that provides high tensile strength.</title>
        <authorList>
            <person name="Kono N."/>
            <person name="Nakamura H."/>
            <person name="Ohtoshi R."/>
            <person name="Tomita M."/>
            <person name="Numata K."/>
            <person name="Arakawa K."/>
        </authorList>
    </citation>
    <scope>NUCLEOTIDE SEQUENCE [LARGE SCALE GENOMIC DNA]</scope>
</reference>
<dbReference type="AlphaFoldDB" id="A0A4C1YNR4"/>
<gene>
    <name evidence="1" type="ORF">EVAR_54279_1</name>
</gene>
<accession>A0A4C1YNR4</accession>
<comment type="caution">
    <text evidence="1">The sequence shown here is derived from an EMBL/GenBank/DDBJ whole genome shotgun (WGS) entry which is preliminary data.</text>
</comment>
<sequence>MRSVLKNCRILFLPLNSILRSMKYKHHHLDGCRSTTSDGDYILCGKHVRSTLKNPINPLLVRWTLLAFDLRTELDISYRTVFGLRWKVVVFFFRLCTGRMKDISSSFAPSEGRCDFECGRRMQNLGHIVQNHLKDSDDAQRKRMMKSIDHRRQFSLKKNEQET</sequence>
<protein>
    <submittedName>
        <fullName evidence="1">Uncharacterized protein</fullName>
    </submittedName>
</protein>
<keyword evidence="2" id="KW-1185">Reference proteome</keyword>
<evidence type="ECO:0000313" key="1">
    <source>
        <dbReference type="EMBL" id="GBP77896.1"/>
    </source>
</evidence>
<dbReference type="EMBL" id="BGZK01001352">
    <property type="protein sequence ID" value="GBP77896.1"/>
    <property type="molecule type" value="Genomic_DNA"/>
</dbReference>
<name>A0A4C1YNR4_EUMVA</name>
<evidence type="ECO:0000313" key="2">
    <source>
        <dbReference type="Proteomes" id="UP000299102"/>
    </source>
</evidence>
<proteinExistence type="predicted"/>
<organism evidence="1 2">
    <name type="scientific">Eumeta variegata</name>
    <name type="common">Bagworm moth</name>
    <name type="synonym">Eumeta japonica</name>
    <dbReference type="NCBI Taxonomy" id="151549"/>
    <lineage>
        <taxon>Eukaryota</taxon>
        <taxon>Metazoa</taxon>
        <taxon>Ecdysozoa</taxon>
        <taxon>Arthropoda</taxon>
        <taxon>Hexapoda</taxon>
        <taxon>Insecta</taxon>
        <taxon>Pterygota</taxon>
        <taxon>Neoptera</taxon>
        <taxon>Endopterygota</taxon>
        <taxon>Lepidoptera</taxon>
        <taxon>Glossata</taxon>
        <taxon>Ditrysia</taxon>
        <taxon>Tineoidea</taxon>
        <taxon>Psychidae</taxon>
        <taxon>Oiketicinae</taxon>
        <taxon>Eumeta</taxon>
    </lineage>
</organism>
<dbReference type="Proteomes" id="UP000299102">
    <property type="component" value="Unassembled WGS sequence"/>
</dbReference>